<sequence length="411" mass="46022">MVNVGNHDSKNGICFGHYSQKAPRRFLAQLLGTEPTSGQMQMVLDEYSLIDAHEAVFGHEAETYEFEVRNNAQNEHLEAYSSLVGMANENTMFLTCASEVLAQLGVSVVERGAVCQVLGATRYFNKVFDFQCIHRDKNKYEPAQPISTELIKIPGVVPHAEMCQDESKLRKNTKSATIEAMDRVMTRVIQNLDIVKSLSLQYGVGPSQQKSDYFSLIMGFAEMSDTETAAQDAVKHEQAVARGEATHKEQIVLADDRKVSKLAYDNATEQHKIKSEVNGNNMISAQAKACGDGQRNSSMSKALEMVNEKAWIEHPCGHTEYLPIMMLLKPRKLKSIAGNITWGFKKRDLTHCGETSGTWNFIDDPKSCNALSMDSAVVMKYKKKVALHWYGKGNDKRIFRGIDYSDVEFQL</sequence>
<accession>A0ABD3QQP3</accession>
<comment type="caution">
    <text evidence="1">The sequence shown here is derived from an EMBL/GenBank/DDBJ whole genome shotgun (WGS) entry which is preliminary data.</text>
</comment>
<keyword evidence="2" id="KW-1185">Reference proteome</keyword>
<reference evidence="1 2" key="1">
    <citation type="submission" date="2024-10" db="EMBL/GenBank/DDBJ databases">
        <title>Updated reference genomes for cyclostephanoid diatoms.</title>
        <authorList>
            <person name="Roberts W.R."/>
            <person name="Alverson A.J."/>
        </authorList>
    </citation>
    <scope>NUCLEOTIDE SEQUENCE [LARGE SCALE GENOMIC DNA]</scope>
    <source>
        <strain evidence="1 2">AJA010-31</strain>
    </source>
</reference>
<evidence type="ECO:0000313" key="2">
    <source>
        <dbReference type="Proteomes" id="UP001530400"/>
    </source>
</evidence>
<organism evidence="1 2">
    <name type="scientific">Cyclotella atomus</name>
    <dbReference type="NCBI Taxonomy" id="382360"/>
    <lineage>
        <taxon>Eukaryota</taxon>
        <taxon>Sar</taxon>
        <taxon>Stramenopiles</taxon>
        <taxon>Ochrophyta</taxon>
        <taxon>Bacillariophyta</taxon>
        <taxon>Coscinodiscophyceae</taxon>
        <taxon>Thalassiosirophycidae</taxon>
        <taxon>Stephanodiscales</taxon>
        <taxon>Stephanodiscaceae</taxon>
        <taxon>Cyclotella</taxon>
    </lineage>
</organism>
<dbReference type="EMBL" id="JALLPJ020000098">
    <property type="protein sequence ID" value="KAL3802483.1"/>
    <property type="molecule type" value="Genomic_DNA"/>
</dbReference>
<evidence type="ECO:0000313" key="1">
    <source>
        <dbReference type="EMBL" id="KAL3802483.1"/>
    </source>
</evidence>
<gene>
    <name evidence="1" type="ORF">ACHAWO_013866</name>
</gene>
<protein>
    <submittedName>
        <fullName evidence="1">Uncharacterized protein</fullName>
    </submittedName>
</protein>
<name>A0ABD3QQP3_9STRA</name>
<proteinExistence type="predicted"/>
<dbReference type="Proteomes" id="UP001530400">
    <property type="component" value="Unassembled WGS sequence"/>
</dbReference>
<dbReference type="AlphaFoldDB" id="A0ABD3QQP3"/>